<dbReference type="AlphaFoldDB" id="A0A6J5WIX0"/>
<dbReference type="GO" id="GO:0006275">
    <property type="term" value="P:regulation of DNA replication"/>
    <property type="evidence" value="ECO:0007669"/>
    <property type="project" value="InterPro"/>
</dbReference>
<proteinExistence type="predicted"/>
<evidence type="ECO:0000313" key="1">
    <source>
        <dbReference type="EMBL" id="CAB4300331.1"/>
    </source>
</evidence>
<dbReference type="PANTHER" id="PTHR11352">
    <property type="entry name" value="PROLIFERATING CELL NUCLEAR ANTIGEN"/>
    <property type="match status" value="1"/>
</dbReference>
<gene>
    <name evidence="1" type="ORF">ORAREDHAP_LOCUS15346</name>
</gene>
<dbReference type="GO" id="GO:0019985">
    <property type="term" value="P:translesion synthesis"/>
    <property type="evidence" value="ECO:0007669"/>
    <property type="project" value="TreeGrafter"/>
</dbReference>
<keyword evidence="2" id="KW-1185">Reference proteome</keyword>
<dbReference type="GO" id="GO:0003677">
    <property type="term" value="F:DNA binding"/>
    <property type="evidence" value="ECO:0007669"/>
    <property type="project" value="InterPro"/>
</dbReference>
<dbReference type="GO" id="GO:0043626">
    <property type="term" value="C:PCNA complex"/>
    <property type="evidence" value="ECO:0007669"/>
    <property type="project" value="TreeGrafter"/>
</dbReference>
<dbReference type="Proteomes" id="UP000507245">
    <property type="component" value="Unassembled WGS sequence"/>
</dbReference>
<reference evidence="2" key="1">
    <citation type="journal article" date="2020" name="Genome Biol.">
        <title>Gamete binning: chromosome-level and haplotype-resolved genome assembly enabled by high-throughput single-cell sequencing of gamete genomes.</title>
        <authorList>
            <person name="Campoy J.A."/>
            <person name="Sun H."/>
            <person name="Goel M."/>
            <person name="Jiao W.-B."/>
            <person name="Folz-Donahue K."/>
            <person name="Wang N."/>
            <person name="Rubio M."/>
            <person name="Liu C."/>
            <person name="Kukat C."/>
            <person name="Ruiz D."/>
            <person name="Huettel B."/>
            <person name="Schneeberger K."/>
        </authorList>
    </citation>
    <scope>NUCLEOTIDE SEQUENCE [LARGE SCALE GENOMIC DNA]</scope>
    <source>
        <strain evidence="2">cv. Rojo Pasion</strain>
    </source>
</reference>
<dbReference type="OrthoDB" id="1152552at2759"/>
<dbReference type="PANTHER" id="PTHR11352:SF0">
    <property type="entry name" value="PROLIFERATING CELL NUCLEAR ANTIGEN"/>
    <property type="match status" value="1"/>
</dbReference>
<dbReference type="GO" id="GO:0006298">
    <property type="term" value="P:mismatch repair"/>
    <property type="evidence" value="ECO:0007669"/>
    <property type="project" value="TreeGrafter"/>
</dbReference>
<dbReference type="EMBL" id="CAEKKB010000002">
    <property type="protein sequence ID" value="CAB4300331.1"/>
    <property type="molecule type" value="Genomic_DNA"/>
</dbReference>
<name>A0A6J5WIX0_PRUAR</name>
<evidence type="ECO:0000313" key="2">
    <source>
        <dbReference type="Proteomes" id="UP000507245"/>
    </source>
</evidence>
<protein>
    <submittedName>
        <fullName evidence="1">Uncharacterized protein</fullName>
    </submittedName>
</protein>
<dbReference type="GO" id="GO:0006272">
    <property type="term" value="P:leading strand elongation"/>
    <property type="evidence" value="ECO:0007669"/>
    <property type="project" value="TreeGrafter"/>
</dbReference>
<dbReference type="Gene3D" id="3.70.10.10">
    <property type="match status" value="1"/>
</dbReference>
<dbReference type="GO" id="GO:0030337">
    <property type="term" value="F:DNA polymerase processivity factor activity"/>
    <property type="evidence" value="ECO:0007669"/>
    <property type="project" value="InterPro"/>
</dbReference>
<sequence length="274" mass="30396">MYHFSLDPTGFLLRQAVSTVMQVQKGARYGDLCISPTGVTFGITVTDPSTGIPSISFTLPMEPLNFYSFFCRGILYLKVDIRNMHDQLLKATAYDFLSLSGHLTLGHIDFELVDARTKQIRASEIAVISSNYGRIAIPRLVREYQVIVGIPAETFRIMLINLHHIGFQAQIVIIFVYAVCMHADTLISLCRSKRECCFLGVGEQAVTLPKDERCIIEGAVGILLFSIENIKALLSASILSKMVWLLGQSGGPYAALNFPFAKLGNVLFYFGPIF</sequence>
<dbReference type="InterPro" id="IPR000730">
    <property type="entry name" value="Pr_cel_nuc_antig"/>
</dbReference>
<accession>A0A6J5WIX0</accession>
<organism evidence="1 2">
    <name type="scientific">Prunus armeniaca</name>
    <name type="common">Apricot</name>
    <name type="synonym">Armeniaca vulgaris</name>
    <dbReference type="NCBI Taxonomy" id="36596"/>
    <lineage>
        <taxon>Eukaryota</taxon>
        <taxon>Viridiplantae</taxon>
        <taxon>Streptophyta</taxon>
        <taxon>Embryophyta</taxon>
        <taxon>Tracheophyta</taxon>
        <taxon>Spermatophyta</taxon>
        <taxon>Magnoliopsida</taxon>
        <taxon>eudicotyledons</taxon>
        <taxon>Gunneridae</taxon>
        <taxon>Pentapetalae</taxon>
        <taxon>rosids</taxon>
        <taxon>fabids</taxon>
        <taxon>Rosales</taxon>
        <taxon>Rosaceae</taxon>
        <taxon>Amygdaloideae</taxon>
        <taxon>Amygdaleae</taxon>
        <taxon>Prunus</taxon>
    </lineage>
</organism>